<dbReference type="EMBL" id="VUMT01000001">
    <property type="protein sequence ID" value="MSS62285.1"/>
    <property type="molecule type" value="Genomic_DNA"/>
</dbReference>
<comment type="caution">
    <text evidence="1">The sequence shown here is derived from an EMBL/GenBank/DDBJ whole genome shotgun (WGS) entry which is preliminary data.</text>
</comment>
<evidence type="ECO:0000313" key="1">
    <source>
        <dbReference type="EMBL" id="MSS62285.1"/>
    </source>
</evidence>
<proteinExistence type="predicted"/>
<organism evidence="1 2">
    <name type="scientific">Velocimicrobium porci</name>
    <dbReference type="NCBI Taxonomy" id="2606634"/>
    <lineage>
        <taxon>Bacteria</taxon>
        <taxon>Bacillati</taxon>
        <taxon>Bacillota</taxon>
        <taxon>Clostridia</taxon>
        <taxon>Lachnospirales</taxon>
        <taxon>Lachnospiraceae</taxon>
        <taxon>Velocimicrobium</taxon>
    </lineage>
</organism>
<reference evidence="1 2" key="1">
    <citation type="submission" date="2019-08" db="EMBL/GenBank/DDBJ databases">
        <title>In-depth cultivation of the pig gut microbiome towards novel bacterial diversity and tailored functional studies.</title>
        <authorList>
            <person name="Wylensek D."/>
            <person name="Hitch T.C.A."/>
            <person name="Clavel T."/>
        </authorList>
    </citation>
    <scope>NUCLEOTIDE SEQUENCE [LARGE SCALE GENOMIC DNA]</scope>
    <source>
        <strain evidence="1 2">WCA-693-APC-MOT-I</strain>
    </source>
</reference>
<dbReference type="Proteomes" id="UP000482209">
    <property type="component" value="Unassembled WGS sequence"/>
</dbReference>
<dbReference type="AlphaFoldDB" id="A0A6L5XU35"/>
<dbReference type="RefSeq" id="WP_154515386.1">
    <property type="nucleotide sequence ID" value="NZ_VUMT01000001.1"/>
</dbReference>
<name>A0A6L5XU35_9FIRM</name>
<protein>
    <submittedName>
        <fullName evidence="1">Uncharacterized protein</fullName>
    </submittedName>
</protein>
<keyword evidence="2" id="KW-1185">Reference proteome</keyword>
<accession>A0A6L5XU35</accession>
<gene>
    <name evidence="1" type="ORF">FYJ58_00035</name>
</gene>
<sequence length="227" mass="26104">MFSDNFNITDYKKVIRVEKISPVKKVNQTKSFEKDSNWKNAMELTKQAMSSFGKDVYEKEEKQKIGGIDLDQVLFTYDKVVVEQSQKQTVGEKVDKHIEKQWKSHKSDYAYLADENGIIEYKGSVFLYNSIEDVITLGDMTNEDDVLNITLSGGTVLRVNRDNIDDLVKAIGMFKPEDIKKIVEAIATDAKAKSKPIEVDKKVADTYEEIFDKKNGIRKRKRENEED</sequence>
<evidence type="ECO:0000313" key="2">
    <source>
        <dbReference type="Proteomes" id="UP000482209"/>
    </source>
</evidence>